<keyword evidence="3" id="KW-1185">Reference proteome</keyword>
<protein>
    <recommendedName>
        <fullName evidence="4">Secreted protein</fullName>
    </recommendedName>
</protein>
<dbReference type="AlphaFoldDB" id="A0A3N4LC82"/>
<feature type="signal peptide" evidence="1">
    <location>
        <begin position="1"/>
        <end position="19"/>
    </location>
</feature>
<evidence type="ECO:0000313" key="2">
    <source>
        <dbReference type="EMBL" id="RPB20477.1"/>
    </source>
</evidence>
<feature type="chain" id="PRO_5018267087" description="Secreted protein" evidence="1">
    <location>
        <begin position="20"/>
        <end position="77"/>
    </location>
</feature>
<proteinExistence type="predicted"/>
<evidence type="ECO:0000313" key="3">
    <source>
        <dbReference type="Proteomes" id="UP000267821"/>
    </source>
</evidence>
<evidence type="ECO:0000256" key="1">
    <source>
        <dbReference type="SAM" id="SignalP"/>
    </source>
</evidence>
<organism evidence="2 3">
    <name type="scientific">Terfezia boudieri ATCC MYA-4762</name>
    <dbReference type="NCBI Taxonomy" id="1051890"/>
    <lineage>
        <taxon>Eukaryota</taxon>
        <taxon>Fungi</taxon>
        <taxon>Dikarya</taxon>
        <taxon>Ascomycota</taxon>
        <taxon>Pezizomycotina</taxon>
        <taxon>Pezizomycetes</taxon>
        <taxon>Pezizales</taxon>
        <taxon>Pezizaceae</taxon>
        <taxon>Terfezia</taxon>
    </lineage>
</organism>
<dbReference type="Proteomes" id="UP000267821">
    <property type="component" value="Unassembled WGS sequence"/>
</dbReference>
<gene>
    <name evidence="2" type="ORF">L211DRAFT_521445</name>
</gene>
<keyword evidence="1" id="KW-0732">Signal</keyword>
<evidence type="ECO:0008006" key="4">
    <source>
        <dbReference type="Google" id="ProtNLM"/>
    </source>
</evidence>
<dbReference type="InParanoid" id="A0A3N4LC82"/>
<dbReference type="EMBL" id="ML121571">
    <property type="protein sequence ID" value="RPB20477.1"/>
    <property type="molecule type" value="Genomic_DNA"/>
</dbReference>
<sequence length="77" mass="9249">MIQCLCLWTLAQCASVIRGQRRQLFTYVHNQLLSYPRDFRYDRTEHETFRAPCQGLLSTLCAIDKIRPCFIRFYSRE</sequence>
<reference evidence="2 3" key="1">
    <citation type="journal article" date="2018" name="Nat. Ecol. Evol.">
        <title>Pezizomycetes genomes reveal the molecular basis of ectomycorrhizal truffle lifestyle.</title>
        <authorList>
            <person name="Murat C."/>
            <person name="Payen T."/>
            <person name="Noel B."/>
            <person name="Kuo A."/>
            <person name="Morin E."/>
            <person name="Chen J."/>
            <person name="Kohler A."/>
            <person name="Krizsan K."/>
            <person name="Balestrini R."/>
            <person name="Da Silva C."/>
            <person name="Montanini B."/>
            <person name="Hainaut M."/>
            <person name="Levati E."/>
            <person name="Barry K.W."/>
            <person name="Belfiori B."/>
            <person name="Cichocki N."/>
            <person name="Clum A."/>
            <person name="Dockter R.B."/>
            <person name="Fauchery L."/>
            <person name="Guy J."/>
            <person name="Iotti M."/>
            <person name="Le Tacon F."/>
            <person name="Lindquist E.A."/>
            <person name="Lipzen A."/>
            <person name="Malagnac F."/>
            <person name="Mello A."/>
            <person name="Molinier V."/>
            <person name="Miyauchi S."/>
            <person name="Poulain J."/>
            <person name="Riccioni C."/>
            <person name="Rubini A."/>
            <person name="Sitrit Y."/>
            <person name="Splivallo R."/>
            <person name="Traeger S."/>
            <person name="Wang M."/>
            <person name="Zifcakova L."/>
            <person name="Wipf D."/>
            <person name="Zambonelli A."/>
            <person name="Paolocci F."/>
            <person name="Nowrousian M."/>
            <person name="Ottonello S."/>
            <person name="Baldrian P."/>
            <person name="Spatafora J.W."/>
            <person name="Henrissat B."/>
            <person name="Nagy L.G."/>
            <person name="Aury J.M."/>
            <person name="Wincker P."/>
            <person name="Grigoriev I.V."/>
            <person name="Bonfante P."/>
            <person name="Martin F.M."/>
        </authorList>
    </citation>
    <scope>NUCLEOTIDE SEQUENCE [LARGE SCALE GENOMIC DNA]</scope>
    <source>
        <strain evidence="2 3">ATCC MYA-4762</strain>
    </source>
</reference>
<accession>A0A3N4LC82</accession>
<name>A0A3N4LC82_9PEZI</name>